<accession>E3RW78</accession>
<evidence type="ECO:0000313" key="1">
    <source>
        <dbReference type="EMBL" id="EFQ90017.1"/>
    </source>
</evidence>
<proteinExistence type="predicted"/>
<organism evidence="2">
    <name type="scientific">Pyrenophora teres f. teres (strain 0-1)</name>
    <name type="common">Barley net blotch fungus</name>
    <name type="synonym">Drechslera teres f. teres</name>
    <dbReference type="NCBI Taxonomy" id="861557"/>
    <lineage>
        <taxon>Eukaryota</taxon>
        <taxon>Fungi</taxon>
        <taxon>Dikarya</taxon>
        <taxon>Ascomycota</taxon>
        <taxon>Pezizomycotina</taxon>
        <taxon>Dothideomycetes</taxon>
        <taxon>Pleosporomycetidae</taxon>
        <taxon>Pleosporales</taxon>
        <taxon>Pleosporineae</taxon>
        <taxon>Pleosporaceae</taxon>
        <taxon>Pyrenophora</taxon>
    </lineage>
</organism>
<evidence type="ECO:0000313" key="2">
    <source>
        <dbReference type="Proteomes" id="UP000001067"/>
    </source>
</evidence>
<dbReference type="HOGENOM" id="CLU_1010315_0_0_1"/>
<dbReference type="Proteomes" id="UP000001067">
    <property type="component" value="Unassembled WGS sequence"/>
</dbReference>
<dbReference type="AlphaFoldDB" id="E3RW78"/>
<name>E3RW78_PYRTT</name>
<dbReference type="KEGG" id="pte:PTT_13495"/>
<dbReference type="STRING" id="861557.E3RW78"/>
<keyword evidence="2" id="KW-1185">Reference proteome</keyword>
<dbReference type="EMBL" id="GL535399">
    <property type="protein sequence ID" value="EFQ90017.1"/>
    <property type="molecule type" value="Genomic_DNA"/>
</dbReference>
<sequence>MAQRKRGLDIFGKRWVNSYLHLSRPEMIPTLSSIVFLRLQGHISRKVAPVVGPGLAAVLPNLRSFYWEFGEVDDESINVESRASFARMLEQTKLEKCSAAEISFTQDSAEDHRVAEPLHIPIGALYDPFSASLRIFSQNLTSLVLDGYVDSTLFWPSSLETSSTPSWPNLRKLKVFFNMAAPSGEWYFDGTPGEIVEQFRDHEDAKTLDPFITAVAKAVQKMPVLEEFLLETELGYGIGYWEVSYYAPGIKADWDENKDDAKKLFEVLDGIVMGRT</sequence>
<dbReference type="OrthoDB" id="5985073at2759"/>
<protein>
    <submittedName>
        <fullName evidence="1">Uncharacterized protein</fullName>
    </submittedName>
</protein>
<gene>
    <name evidence="1" type="ORF">PTT_13495</name>
</gene>
<reference evidence="1 2" key="1">
    <citation type="journal article" date="2010" name="Genome Biol.">
        <title>A first genome assembly of the barley fungal pathogen Pyrenophora teres f. teres.</title>
        <authorList>
            <person name="Ellwood S.R."/>
            <person name="Liu Z."/>
            <person name="Syme R.A."/>
            <person name="Lai Z."/>
            <person name="Hane J.K."/>
            <person name="Keiper F."/>
            <person name="Moffat C.S."/>
            <person name="Oliver R.P."/>
            <person name="Friesen T.L."/>
        </authorList>
    </citation>
    <scope>NUCLEOTIDE SEQUENCE [LARGE SCALE GENOMIC DNA]</scope>
    <source>
        <strain evidence="1 2">0-1</strain>
    </source>
</reference>